<dbReference type="Proteomes" id="UP000254701">
    <property type="component" value="Unassembled WGS sequence"/>
</dbReference>
<protein>
    <submittedName>
        <fullName evidence="1">Uncharacterized protein</fullName>
    </submittedName>
</protein>
<evidence type="ECO:0000313" key="2">
    <source>
        <dbReference type="Proteomes" id="UP000254701"/>
    </source>
</evidence>
<dbReference type="EMBL" id="UFSM01000001">
    <property type="protein sequence ID" value="SUU90711.1"/>
    <property type="molecule type" value="Genomic_DNA"/>
</dbReference>
<name>A0A380WPD8_AMIAI</name>
<organism evidence="1 2">
    <name type="scientific">Aminobacter aminovorans</name>
    <name type="common">Chelatobacter heintzii</name>
    <dbReference type="NCBI Taxonomy" id="83263"/>
    <lineage>
        <taxon>Bacteria</taxon>
        <taxon>Pseudomonadati</taxon>
        <taxon>Pseudomonadota</taxon>
        <taxon>Alphaproteobacteria</taxon>
        <taxon>Hyphomicrobiales</taxon>
        <taxon>Phyllobacteriaceae</taxon>
        <taxon>Aminobacter</taxon>
    </lineage>
</organism>
<accession>A0A380WPD8</accession>
<dbReference type="AlphaFoldDB" id="A0A380WPD8"/>
<sequence length="121" mass="13626">MAEVEISDAIRRMLATRCCSKRTRSAIFSYNQPTDWKPGSLRDPRDPDEYFTEDSAWNFISELLNGGCEVEIVVLEKPPGKTGYVIKVAGCPPVSHIYIKLQLGAERVIGRSFHESYVQTS</sequence>
<reference evidence="1 2" key="1">
    <citation type="submission" date="2018-06" db="EMBL/GenBank/DDBJ databases">
        <authorList>
            <consortium name="Pathogen Informatics"/>
            <person name="Doyle S."/>
        </authorList>
    </citation>
    <scope>NUCLEOTIDE SEQUENCE [LARGE SCALE GENOMIC DNA]</scope>
    <source>
        <strain evidence="1 2">NCTC10684</strain>
    </source>
</reference>
<proteinExistence type="predicted"/>
<evidence type="ECO:0000313" key="1">
    <source>
        <dbReference type="EMBL" id="SUU90711.1"/>
    </source>
</evidence>
<gene>
    <name evidence="1" type="ORF">NCTC10684_03969</name>
</gene>